<dbReference type="InterPro" id="IPR008571">
    <property type="entry name" value="HerA-like"/>
</dbReference>
<name>A0A0F9R2Y6_9ZZZZ</name>
<sequence length="503" mass="57943">MTDKIGTVFNFQQLPNVSKFPFVINKRFDGFLTQKGLFVYTKSKDGFLIGIIEEIILNNEYFTDALTINAYNNNDNPNILKGLFPSEEFEFSIGVVKCLGLIKFKDDKNQEIKSVMRMTYPAVPGKEVYVVGEELLNRFLGFNTESGLFFGNVKIINSKAKIDMNRLLNKHFAILSISGGGKSYFTSILIEELLERKRDCGTPAIILFDVHGEYLYLKNIPELKEKVKIYDISYFQIAVPNMTAYSFYKYQEQISHVQVRELTKYIKKLRKIKMKQYNISDIIYQIENEPDGNKNTKQALIGWLSEIEHLNIFGGQENPALGRIINNQEITIFNFQQEINIRKKQIIVDYICNRLFNLRRNNNIPPFLLIVEEAHQFCPEAAHSKAISKPIIELIAREGRKFMACLCLISQRPKKLSTTALSQCNSKIVLNIKNPYDLKHLMDSSEAITKEYTTMISSLGVGEMLLMGNAVNYPVFISIRKRKFKSQMEEVSLAQICLNWRNN</sequence>
<dbReference type="InterPro" id="IPR002789">
    <property type="entry name" value="HerA_central"/>
</dbReference>
<accession>A0A0F9R2Y6</accession>
<dbReference type="Pfam" id="PF01935">
    <property type="entry name" value="DUF87"/>
    <property type="match status" value="1"/>
</dbReference>
<feature type="domain" description="Helicase HerA central" evidence="1">
    <location>
        <begin position="155"/>
        <end position="354"/>
    </location>
</feature>
<dbReference type="PANTHER" id="PTHR42957:SF2">
    <property type="entry name" value="HELICASE HERA CENTRAL DOMAIN-CONTAINING PROTEIN"/>
    <property type="match status" value="1"/>
</dbReference>
<protein>
    <recommendedName>
        <fullName evidence="1">Helicase HerA central domain-containing protein</fullName>
    </recommendedName>
</protein>
<proteinExistence type="predicted"/>
<dbReference type="EMBL" id="LAZR01001087">
    <property type="protein sequence ID" value="KKN50955.1"/>
    <property type="molecule type" value="Genomic_DNA"/>
</dbReference>
<dbReference type="AlphaFoldDB" id="A0A0F9R2Y6"/>
<evidence type="ECO:0000259" key="1">
    <source>
        <dbReference type="Pfam" id="PF01935"/>
    </source>
</evidence>
<comment type="caution">
    <text evidence="2">The sequence shown here is derived from an EMBL/GenBank/DDBJ whole genome shotgun (WGS) entry which is preliminary data.</text>
</comment>
<gene>
    <name evidence="2" type="ORF">LCGC14_0627440</name>
</gene>
<evidence type="ECO:0000313" key="2">
    <source>
        <dbReference type="EMBL" id="KKN50955.1"/>
    </source>
</evidence>
<dbReference type="Gene3D" id="3.40.50.300">
    <property type="entry name" value="P-loop containing nucleotide triphosphate hydrolases"/>
    <property type="match status" value="2"/>
</dbReference>
<dbReference type="SUPFAM" id="SSF52540">
    <property type="entry name" value="P-loop containing nucleoside triphosphate hydrolases"/>
    <property type="match status" value="1"/>
</dbReference>
<organism evidence="2">
    <name type="scientific">marine sediment metagenome</name>
    <dbReference type="NCBI Taxonomy" id="412755"/>
    <lineage>
        <taxon>unclassified sequences</taxon>
        <taxon>metagenomes</taxon>
        <taxon>ecological metagenomes</taxon>
    </lineage>
</organism>
<dbReference type="PANTHER" id="PTHR42957">
    <property type="entry name" value="HELICASE MJ1565-RELATED"/>
    <property type="match status" value="1"/>
</dbReference>
<reference evidence="2" key="1">
    <citation type="journal article" date="2015" name="Nature">
        <title>Complex archaea that bridge the gap between prokaryotes and eukaryotes.</title>
        <authorList>
            <person name="Spang A."/>
            <person name="Saw J.H."/>
            <person name="Jorgensen S.L."/>
            <person name="Zaremba-Niedzwiedzka K."/>
            <person name="Martijn J."/>
            <person name="Lind A.E."/>
            <person name="van Eijk R."/>
            <person name="Schleper C."/>
            <person name="Guy L."/>
            <person name="Ettema T.J."/>
        </authorList>
    </citation>
    <scope>NUCLEOTIDE SEQUENCE</scope>
</reference>
<dbReference type="InterPro" id="IPR027417">
    <property type="entry name" value="P-loop_NTPase"/>
</dbReference>